<dbReference type="Proteomes" id="UP000886998">
    <property type="component" value="Unassembled WGS sequence"/>
</dbReference>
<name>A0A8X6XIW7_9ARAC</name>
<keyword evidence="2" id="KW-1185">Reference proteome</keyword>
<dbReference type="EMBL" id="BMAV01009878">
    <property type="protein sequence ID" value="GFY54470.1"/>
    <property type="molecule type" value="Genomic_DNA"/>
</dbReference>
<sequence length="98" mass="11002">MLLPIRNAHPHLAYSGTANREATHSVQKPKPIARYPSQLMNNLQRLFPQTIASSPAYSLTPLQILLSSHQSGSFILTTQDSQRHRPLVSPLLINFYVL</sequence>
<evidence type="ECO:0000313" key="2">
    <source>
        <dbReference type="Proteomes" id="UP000886998"/>
    </source>
</evidence>
<evidence type="ECO:0000313" key="1">
    <source>
        <dbReference type="EMBL" id="GFY54470.1"/>
    </source>
</evidence>
<reference evidence="1" key="1">
    <citation type="submission" date="2020-08" db="EMBL/GenBank/DDBJ databases">
        <title>Multicomponent nature underlies the extraordinary mechanical properties of spider dragline silk.</title>
        <authorList>
            <person name="Kono N."/>
            <person name="Nakamura H."/>
            <person name="Mori M."/>
            <person name="Yoshida Y."/>
            <person name="Ohtoshi R."/>
            <person name="Malay A.D."/>
            <person name="Moran D.A.P."/>
            <person name="Tomita M."/>
            <person name="Numata K."/>
            <person name="Arakawa K."/>
        </authorList>
    </citation>
    <scope>NUCLEOTIDE SEQUENCE</scope>
</reference>
<protein>
    <submittedName>
        <fullName evidence="1">Uncharacterized protein</fullName>
    </submittedName>
</protein>
<accession>A0A8X6XIW7</accession>
<comment type="caution">
    <text evidence="1">The sequence shown here is derived from an EMBL/GenBank/DDBJ whole genome shotgun (WGS) entry which is preliminary data.</text>
</comment>
<dbReference type="AlphaFoldDB" id="A0A8X6XIW7"/>
<organism evidence="1 2">
    <name type="scientific">Trichonephila inaurata madagascariensis</name>
    <dbReference type="NCBI Taxonomy" id="2747483"/>
    <lineage>
        <taxon>Eukaryota</taxon>
        <taxon>Metazoa</taxon>
        <taxon>Ecdysozoa</taxon>
        <taxon>Arthropoda</taxon>
        <taxon>Chelicerata</taxon>
        <taxon>Arachnida</taxon>
        <taxon>Araneae</taxon>
        <taxon>Araneomorphae</taxon>
        <taxon>Entelegynae</taxon>
        <taxon>Araneoidea</taxon>
        <taxon>Nephilidae</taxon>
        <taxon>Trichonephila</taxon>
        <taxon>Trichonephila inaurata</taxon>
    </lineage>
</organism>
<gene>
    <name evidence="1" type="ORF">TNIN_193651</name>
</gene>
<proteinExistence type="predicted"/>